<dbReference type="SUPFAM" id="SSF57701">
    <property type="entry name" value="Zn2/Cys6 DNA-binding domain"/>
    <property type="match status" value="1"/>
</dbReference>
<evidence type="ECO:0000313" key="7">
    <source>
        <dbReference type="Proteomes" id="UP000179179"/>
    </source>
</evidence>
<feature type="domain" description="Zn(2)-C6 fungal-type" evidence="5">
    <location>
        <begin position="14"/>
        <end position="44"/>
    </location>
</feature>
<comment type="caution">
    <text evidence="6">The sequence shown here is derived from an EMBL/GenBank/DDBJ whole genome shotgun (WGS) entry which is preliminary data.</text>
</comment>
<reference evidence="6 7" key="1">
    <citation type="journal article" date="2016" name="Genome Biol. Evol.">
        <title>Draft genome sequence of an aflatoxigenic Aspergillus species, A. bombycis.</title>
        <authorList>
            <person name="Moore G.G."/>
            <person name="Mack B.M."/>
            <person name="Beltz S.B."/>
            <person name="Gilbert M.K."/>
        </authorList>
    </citation>
    <scope>NUCLEOTIDE SEQUENCE [LARGE SCALE GENOMIC DNA]</scope>
    <source>
        <strain evidence="7">NRRL 26010</strain>
    </source>
</reference>
<dbReference type="GO" id="GO:0008270">
    <property type="term" value="F:zinc ion binding"/>
    <property type="evidence" value="ECO:0007669"/>
    <property type="project" value="InterPro"/>
</dbReference>
<dbReference type="Pfam" id="PF00172">
    <property type="entry name" value="Zn_clus"/>
    <property type="match status" value="1"/>
</dbReference>
<dbReference type="RefSeq" id="XP_022384221.1">
    <property type="nucleotide sequence ID" value="XM_022537768.1"/>
</dbReference>
<evidence type="ECO:0000313" key="6">
    <source>
        <dbReference type="EMBL" id="OGM40504.1"/>
    </source>
</evidence>
<dbReference type="InterPro" id="IPR036864">
    <property type="entry name" value="Zn2-C6_fun-type_DNA-bd_sf"/>
</dbReference>
<dbReference type="GO" id="GO:0000981">
    <property type="term" value="F:DNA-binding transcription factor activity, RNA polymerase II-specific"/>
    <property type="evidence" value="ECO:0007669"/>
    <property type="project" value="InterPro"/>
</dbReference>
<keyword evidence="1" id="KW-0805">Transcription regulation</keyword>
<dbReference type="InterPro" id="IPR001138">
    <property type="entry name" value="Zn2Cys6_DnaBD"/>
</dbReference>
<proteinExistence type="predicted"/>
<keyword evidence="4" id="KW-0539">Nucleus</keyword>
<keyword evidence="2" id="KW-0238">DNA-binding</keyword>
<keyword evidence="3" id="KW-0804">Transcription</keyword>
<dbReference type="CDD" id="cd00067">
    <property type="entry name" value="GAL4"/>
    <property type="match status" value="1"/>
</dbReference>
<evidence type="ECO:0000259" key="5">
    <source>
        <dbReference type="PROSITE" id="PS50048"/>
    </source>
</evidence>
<gene>
    <name evidence="6" type="ORF">ABOM_010640</name>
</gene>
<dbReference type="OrthoDB" id="4216928at2759"/>
<dbReference type="Gene3D" id="4.10.240.10">
    <property type="entry name" value="Zn(2)-C6 fungal-type DNA-binding domain"/>
    <property type="match status" value="1"/>
</dbReference>
<sequence>MASNAPKRVTLRRSCQACVRGKRRCDQRWPRCSRCQARRIDCEYINIPLPAGPDASNATSHVVRRASSVSDLPIHRPLPLVIMKGYDADIISFLIAGMRSFPTEFAKNMKTDFIHPDLYQSSEASTVLQNVRTLCRLHSQARQGDNTTSLTPLLQQHCAELLRKSGRPASFQELLACIQSLLILQCLLILDEKTDLGPYSETISTMLSNVGRRLWQKAPTQLSHTMSPREAWLFAESVRRTIIVAFMLRSVYSLLKRNYSVRTPFVDSLPFDVRTTLWDTDDGVWDDATPVSLENMVSLQQYSSLLESGAVYGISPFSALILAACKGKAVSDVPYPPVAGYKAY</sequence>
<dbReference type="EMBL" id="LYCR01000141">
    <property type="protein sequence ID" value="OGM40504.1"/>
    <property type="molecule type" value="Genomic_DNA"/>
</dbReference>
<dbReference type="PROSITE" id="PS50048">
    <property type="entry name" value="ZN2_CY6_FUNGAL_2"/>
    <property type="match status" value="1"/>
</dbReference>
<protein>
    <recommendedName>
        <fullName evidence="5">Zn(2)-C6 fungal-type domain-containing protein</fullName>
    </recommendedName>
</protein>
<evidence type="ECO:0000256" key="2">
    <source>
        <dbReference type="ARBA" id="ARBA00023125"/>
    </source>
</evidence>
<dbReference type="GO" id="GO:0003677">
    <property type="term" value="F:DNA binding"/>
    <property type="evidence" value="ECO:0007669"/>
    <property type="project" value="UniProtKB-KW"/>
</dbReference>
<dbReference type="GeneID" id="34454030"/>
<keyword evidence="7" id="KW-1185">Reference proteome</keyword>
<name>A0A1F7ZM30_9EURO</name>
<accession>A0A1F7ZM30</accession>
<dbReference type="AlphaFoldDB" id="A0A1F7ZM30"/>
<dbReference type="Proteomes" id="UP000179179">
    <property type="component" value="Unassembled WGS sequence"/>
</dbReference>
<evidence type="ECO:0000256" key="3">
    <source>
        <dbReference type="ARBA" id="ARBA00023163"/>
    </source>
</evidence>
<evidence type="ECO:0000256" key="4">
    <source>
        <dbReference type="ARBA" id="ARBA00023242"/>
    </source>
</evidence>
<dbReference type="SMART" id="SM00066">
    <property type="entry name" value="GAL4"/>
    <property type="match status" value="1"/>
</dbReference>
<evidence type="ECO:0000256" key="1">
    <source>
        <dbReference type="ARBA" id="ARBA00023015"/>
    </source>
</evidence>
<organism evidence="6 7">
    <name type="scientific">Aspergillus bombycis</name>
    <dbReference type="NCBI Taxonomy" id="109264"/>
    <lineage>
        <taxon>Eukaryota</taxon>
        <taxon>Fungi</taxon>
        <taxon>Dikarya</taxon>
        <taxon>Ascomycota</taxon>
        <taxon>Pezizomycotina</taxon>
        <taxon>Eurotiomycetes</taxon>
        <taxon>Eurotiomycetidae</taxon>
        <taxon>Eurotiales</taxon>
        <taxon>Aspergillaceae</taxon>
        <taxon>Aspergillus</taxon>
    </lineage>
</organism>